<dbReference type="Gramene" id="TKW11004">
    <property type="protein sequence ID" value="TKW11004"/>
    <property type="gene ID" value="SEVIR_6G205600v2"/>
</dbReference>
<keyword evidence="3" id="KW-1185">Reference proteome</keyword>
<name>A0A4U6U9I8_SETVI</name>
<feature type="region of interest" description="Disordered" evidence="1">
    <location>
        <begin position="65"/>
        <end position="104"/>
    </location>
</feature>
<feature type="region of interest" description="Disordered" evidence="1">
    <location>
        <begin position="202"/>
        <end position="337"/>
    </location>
</feature>
<evidence type="ECO:0000313" key="2">
    <source>
        <dbReference type="EMBL" id="TKW11004.1"/>
    </source>
</evidence>
<proteinExistence type="predicted"/>
<feature type="compositionally biased region" description="Basic and acidic residues" evidence="1">
    <location>
        <begin position="65"/>
        <end position="74"/>
    </location>
</feature>
<organism evidence="2 3">
    <name type="scientific">Setaria viridis</name>
    <name type="common">Green bristlegrass</name>
    <name type="synonym">Setaria italica subsp. viridis</name>
    <dbReference type="NCBI Taxonomy" id="4556"/>
    <lineage>
        <taxon>Eukaryota</taxon>
        <taxon>Viridiplantae</taxon>
        <taxon>Streptophyta</taxon>
        <taxon>Embryophyta</taxon>
        <taxon>Tracheophyta</taxon>
        <taxon>Spermatophyta</taxon>
        <taxon>Magnoliopsida</taxon>
        <taxon>Liliopsida</taxon>
        <taxon>Poales</taxon>
        <taxon>Poaceae</taxon>
        <taxon>PACMAD clade</taxon>
        <taxon>Panicoideae</taxon>
        <taxon>Panicodae</taxon>
        <taxon>Paniceae</taxon>
        <taxon>Cenchrinae</taxon>
        <taxon>Setaria</taxon>
    </lineage>
</organism>
<reference evidence="2" key="1">
    <citation type="submission" date="2019-03" db="EMBL/GenBank/DDBJ databases">
        <title>WGS assembly of Setaria viridis.</title>
        <authorList>
            <person name="Huang P."/>
            <person name="Jenkins J."/>
            <person name="Grimwood J."/>
            <person name="Barry K."/>
            <person name="Healey A."/>
            <person name="Mamidi S."/>
            <person name="Sreedasyam A."/>
            <person name="Shu S."/>
            <person name="Feldman M."/>
            <person name="Wu J."/>
            <person name="Yu Y."/>
            <person name="Chen C."/>
            <person name="Johnson J."/>
            <person name="Rokhsar D."/>
            <person name="Baxter I."/>
            <person name="Schmutz J."/>
            <person name="Brutnell T."/>
            <person name="Kellogg E."/>
        </authorList>
    </citation>
    <scope>NUCLEOTIDE SEQUENCE [LARGE SCALE GENOMIC DNA]</scope>
</reference>
<feature type="region of interest" description="Disordered" evidence="1">
    <location>
        <begin position="1"/>
        <end position="26"/>
    </location>
</feature>
<protein>
    <submittedName>
        <fullName evidence="2">Uncharacterized protein</fullName>
    </submittedName>
</protein>
<feature type="compositionally biased region" description="Basic and acidic residues" evidence="1">
    <location>
        <begin position="202"/>
        <end position="253"/>
    </location>
</feature>
<sequence length="337" mass="34890">MVAVALDNLPSGHVDGEEGPDGDLGGVAAAAVGVDEAQVAGADPDAAELVDHAPGLAVLEHAARGERDEAEHGVVGEGVGGDDPPRVVDPPEPAVVGERADRRQVPRRERVAQALVDPLAGVGVVATEVGVVAADDGQELRDDVAATAAGAGEDADDRLVLDGLLRARVREAERGPRGGVEDEVARVRVPLERLAVRALDAGERRGEDGREEEQARAVRGQHEREVLRRGAVREHPRGDGQARDARGRGERQRHVGAAAAAPAPDDARDAAEDDPRRGRRRRRGGAVGDGRHLRMLSGYGERPGGGGGEGFAGASAGGSGKPAPASRGESHRARRRG</sequence>
<feature type="compositionally biased region" description="Basic and acidic residues" evidence="1">
    <location>
        <begin position="265"/>
        <end position="276"/>
    </location>
</feature>
<evidence type="ECO:0000313" key="3">
    <source>
        <dbReference type="Proteomes" id="UP000298652"/>
    </source>
</evidence>
<dbReference type="OMA" id="RDWATSE"/>
<dbReference type="AlphaFoldDB" id="A0A4U6U9I8"/>
<dbReference type="Proteomes" id="UP000298652">
    <property type="component" value="Chromosome 6"/>
</dbReference>
<evidence type="ECO:0000256" key="1">
    <source>
        <dbReference type="SAM" id="MobiDB-lite"/>
    </source>
</evidence>
<dbReference type="EMBL" id="CM016557">
    <property type="protein sequence ID" value="TKW11004.1"/>
    <property type="molecule type" value="Genomic_DNA"/>
</dbReference>
<feature type="compositionally biased region" description="Gly residues" evidence="1">
    <location>
        <begin position="301"/>
        <end position="320"/>
    </location>
</feature>
<accession>A0A4U6U9I8</accession>
<gene>
    <name evidence="2" type="ORF">SEVIR_6G205600v2</name>
</gene>